<dbReference type="AlphaFoldDB" id="A0AAW1VTT4"/>
<evidence type="ECO:0000313" key="2">
    <source>
        <dbReference type="Proteomes" id="UP001457282"/>
    </source>
</evidence>
<reference evidence="1 2" key="1">
    <citation type="journal article" date="2023" name="G3 (Bethesda)">
        <title>A chromosome-length genome assembly and annotation of blackberry (Rubus argutus, cv. 'Hillquist').</title>
        <authorList>
            <person name="Bruna T."/>
            <person name="Aryal R."/>
            <person name="Dudchenko O."/>
            <person name="Sargent D.J."/>
            <person name="Mead D."/>
            <person name="Buti M."/>
            <person name="Cavallini A."/>
            <person name="Hytonen T."/>
            <person name="Andres J."/>
            <person name="Pham M."/>
            <person name="Weisz D."/>
            <person name="Mascagni F."/>
            <person name="Usai G."/>
            <person name="Natali L."/>
            <person name="Bassil N."/>
            <person name="Fernandez G.E."/>
            <person name="Lomsadze A."/>
            <person name="Armour M."/>
            <person name="Olukolu B."/>
            <person name="Poorten T."/>
            <person name="Britton C."/>
            <person name="Davik J."/>
            <person name="Ashrafi H."/>
            <person name="Aiden E.L."/>
            <person name="Borodovsky M."/>
            <person name="Worthington M."/>
        </authorList>
    </citation>
    <scope>NUCLEOTIDE SEQUENCE [LARGE SCALE GENOMIC DNA]</scope>
    <source>
        <strain evidence="1">PI 553951</strain>
    </source>
</reference>
<gene>
    <name evidence="1" type="ORF">M0R45_034440</name>
</gene>
<protein>
    <submittedName>
        <fullName evidence="1">Uncharacterized protein</fullName>
    </submittedName>
</protein>
<name>A0AAW1VTT4_RUBAR</name>
<evidence type="ECO:0000313" key="1">
    <source>
        <dbReference type="EMBL" id="KAK9910481.1"/>
    </source>
</evidence>
<sequence>MPFSSVAVRMGAAPTGLGAGGAEDRGSPSRLRASITVKRRRLGMVHGQQRSSAGLGIAKQPWVAAVERCGGALIEAMVAW</sequence>
<organism evidence="1 2">
    <name type="scientific">Rubus argutus</name>
    <name type="common">Southern blackberry</name>
    <dbReference type="NCBI Taxonomy" id="59490"/>
    <lineage>
        <taxon>Eukaryota</taxon>
        <taxon>Viridiplantae</taxon>
        <taxon>Streptophyta</taxon>
        <taxon>Embryophyta</taxon>
        <taxon>Tracheophyta</taxon>
        <taxon>Spermatophyta</taxon>
        <taxon>Magnoliopsida</taxon>
        <taxon>eudicotyledons</taxon>
        <taxon>Gunneridae</taxon>
        <taxon>Pentapetalae</taxon>
        <taxon>rosids</taxon>
        <taxon>fabids</taxon>
        <taxon>Rosales</taxon>
        <taxon>Rosaceae</taxon>
        <taxon>Rosoideae</taxon>
        <taxon>Rosoideae incertae sedis</taxon>
        <taxon>Rubus</taxon>
    </lineage>
</organism>
<dbReference type="EMBL" id="JBEDUW010000007">
    <property type="protein sequence ID" value="KAK9910481.1"/>
    <property type="molecule type" value="Genomic_DNA"/>
</dbReference>
<dbReference type="Proteomes" id="UP001457282">
    <property type="component" value="Unassembled WGS sequence"/>
</dbReference>
<accession>A0AAW1VTT4</accession>
<proteinExistence type="predicted"/>
<comment type="caution">
    <text evidence="1">The sequence shown here is derived from an EMBL/GenBank/DDBJ whole genome shotgun (WGS) entry which is preliminary data.</text>
</comment>
<keyword evidence="2" id="KW-1185">Reference proteome</keyword>